<reference evidence="3 4" key="1">
    <citation type="submission" date="2017-07" db="EMBL/GenBank/DDBJ databases">
        <authorList>
            <person name="Talla V."/>
            <person name="Backstrom N."/>
        </authorList>
    </citation>
    <scope>NUCLEOTIDE SEQUENCE [LARGE SCALE GENOMIC DNA]</scope>
</reference>
<feature type="region of interest" description="Disordered" evidence="1">
    <location>
        <begin position="99"/>
        <end position="155"/>
    </location>
</feature>
<feature type="compositionally biased region" description="Low complexity" evidence="1">
    <location>
        <begin position="118"/>
        <end position="149"/>
    </location>
</feature>
<evidence type="ECO:0000313" key="4">
    <source>
        <dbReference type="Proteomes" id="UP000324832"/>
    </source>
</evidence>
<sequence>MLNACLKENETEIFKLNKIDKSNKVMWVNIITLVFVIIATSETATSRYPENDTLIFIANPVEADMPGHWMPLSVVKVILGGTVKPKKKLYKYKSTTKTTTTEATTITDPPPPPPTTPAPTTEAATSPLTLELTTPVPTTQELTTPAPTTSMDNDVESLTLCHDSLFR</sequence>
<feature type="transmembrane region" description="Helical" evidence="2">
    <location>
        <begin position="25"/>
        <end position="45"/>
    </location>
</feature>
<keyword evidence="2" id="KW-0812">Transmembrane</keyword>
<name>A0A5E4R5M7_9NEOP</name>
<protein>
    <submittedName>
        <fullName evidence="3">Uncharacterized protein</fullName>
    </submittedName>
</protein>
<dbReference type="EMBL" id="FZQP02007036">
    <property type="protein sequence ID" value="VVD05874.1"/>
    <property type="molecule type" value="Genomic_DNA"/>
</dbReference>
<keyword evidence="2" id="KW-1133">Transmembrane helix</keyword>
<gene>
    <name evidence="3" type="ORF">LSINAPIS_LOCUS15333</name>
</gene>
<feature type="compositionally biased region" description="Pro residues" evidence="1">
    <location>
        <begin position="108"/>
        <end position="117"/>
    </location>
</feature>
<dbReference type="Proteomes" id="UP000324832">
    <property type="component" value="Unassembled WGS sequence"/>
</dbReference>
<evidence type="ECO:0000256" key="1">
    <source>
        <dbReference type="SAM" id="MobiDB-lite"/>
    </source>
</evidence>
<evidence type="ECO:0000313" key="3">
    <source>
        <dbReference type="EMBL" id="VVD05874.1"/>
    </source>
</evidence>
<keyword evidence="2" id="KW-0472">Membrane</keyword>
<proteinExistence type="predicted"/>
<accession>A0A5E4R5M7</accession>
<keyword evidence="4" id="KW-1185">Reference proteome</keyword>
<organism evidence="3 4">
    <name type="scientific">Leptidea sinapis</name>
    <dbReference type="NCBI Taxonomy" id="189913"/>
    <lineage>
        <taxon>Eukaryota</taxon>
        <taxon>Metazoa</taxon>
        <taxon>Ecdysozoa</taxon>
        <taxon>Arthropoda</taxon>
        <taxon>Hexapoda</taxon>
        <taxon>Insecta</taxon>
        <taxon>Pterygota</taxon>
        <taxon>Neoptera</taxon>
        <taxon>Endopterygota</taxon>
        <taxon>Lepidoptera</taxon>
        <taxon>Glossata</taxon>
        <taxon>Ditrysia</taxon>
        <taxon>Papilionoidea</taxon>
        <taxon>Pieridae</taxon>
        <taxon>Dismorphiinae</taxon>
        <taxon>Leptidea</taxon>
    </lineage>
</organism>
<evidence type="ECO:0000256" key="2">
    <source>
        <dbReference type="SAM" id="Phobius"/>
    </source>
</evidence>
<dbReference type="AlphaFoldDB" id="A0A5E4R5M7"/>